<reference evidence="4" key="1">
    <citation type="journal article" date="2019" name="Int. J. Syst. Evol. Microbiol.">
        <title>The Global Catalogue of Microorganisms (GCM) 10K type strain sequencing project: providing services to taxonomists for standard genome sequencing and annotation.</title>
        <authorList>
            <consortium name="The Broad Institute Genomics Platform"/>
            <consortium name="The Broad Institute Genome Sequencing Center for Infectious Disease"/>
            <person name="Wu L."/>
            <person name="Ma J."/>
        </authorList>
    </citation>
    <scope>NUCLEOTIDE SEQUENCE [LARGE SCALE GENOMIC DNA]</scope>
    <source>
        <strain evidence="4">IBRC-M 10987</strain>
    </source>
</reference>
<protein>
    <recommendedName>
        <fullName evidence="5">Lipoprotein</fullName>
    </recommendedName>
</protein>
<organism evidence="3 4">
    <name type="scientific">Paenibacillus xanthanilyticus</name>
    <dbReference type="NCBI Taxonomy" id="1783531"/>
    <lineage>
        <taxon>Bacteria</taxon>
        <taxon>Bacillati</taxon>
        <taxon>Bacillota</taxon>
        <taxon>Bacilli</taxon>
        <taxon>Bacillales</taxon>
        <taxon>Paenibacillaceae</taxon>
        <taxon>Paenibacillus</taxon>
    </lineage>
</organism>
<keyword evidence="2" id="KW-0732">Signal</keyword>
<sequence length="309" mass="32269">MGMTWKASRSVLLIGLAATTVLATGCATQDKQGSDGNHAALNSEAAGGGTTSGKGAADGENGQAVEPDSEQVKALDEQSATGEANGGEAEIDIPSVTIPERGITLSPAQPEGALLQIGGKRQRFDWTYTTSRMILPRLQASDYDQDGEDELAVALNVDSGTGLSVDELHIVEFEGGGAKAAEPTEGAAPFVDRIFASEDYLAQLGSALTFQTSEAAGELFGHVTLNGETTKVSLKSFQTGYNGKVTEKLGYGSIVGFEPSANKLIATFGIGVIIENVAEPQYFGEIQADVGYKDGEFLLSAFRFNADEE</sequence>
<dbReference type="EMBL" id="JBHSAM010000020">
    <property type="protein sequence ID" value="MFC4099807.1"/>
    <property type="molecule type" value="Genomic_DNA"/>
</dbReference>
<feature type="signal peptide" evidence="2">
    <location>
        <begin position="1"/>
        <end position="23"/>
    </location>
</feature>
<evidence type="ECO:0008006" key="5">
    <source>
        <dbReference type="Google" id="ProtNLM"/>
    </source>
</evidence>
<comment type="caution">
    <text evidence="3">The sequence shown here is derived from an EMBL/GenBank/DDBJ whole genome shotgun (WGS) entry which is preliminary data.</text>
</comment>
<evidence type="ECO:0000313" key="3">
    <source>
        <dbReference type="EMBL" id="MFC4099807.1"/>
    </source>
</evidence>
<name>A0ABV8K006_9BACL</name>
<dbReference type="PROSITE" id="PS51257">
    <property type="entry name" value="PROKAR_LIPOPROTEIN"/>
    <property type="match status" value="1"/>
</dbReference>
<feature type="chain" id="PRO_5047460396" description="Lipoprotein" evidence="2">
    <location>
        <begin position="24"/>
        <end position="309"/>
    </location>
</feature>
<keyword evidence="4" id="KW-1185">Reference proteome</keyword>
<accession>A0ABV8K006</accession>
<evidence type="ECO:0000313" key="4">
    <source>
        <dbReference type="Proteomes" id="UP001595715"/>
    </source>
</evidence>
<proteinExistence type="predicted"/>
<dbReference type="Proteomes" id="UP001595715">
    <property type="component" value="Unassembled WGS sequence"/>
</dbReference>
<gene>
    <name evidence="3" type="ORF">ACFOZ8_09065</name>
</gene>
<feature type="region of interest" description="Disordered" evidence="1">
    <location>
        <begin position="29"/>
        <end position="94"/>
    </location>
</feature>
<evidence type="ECO:0000256" key="1">
    <source>
        <dbReference type="SAM" id="MobiDB-lite"/>
    </source>
</evidence>
<dbReference type="RefSeq" id="WP_377718483.1">
    <property type="nucleotide sequence ID" value="NZ_JBHSAM010000020.1"/>
</dbReference>
<evidence type="ECO:0000256" key="2">
    <source>
        <dbReference type="SAM" id="SignalP"/>
    </source>
</evidence>